<feature type="compositionally biased region" description="Basic and acidic residues" evidence="3">
    <location>
        <begin position="171"/>
        <end position="180"/>
    </location>
</feature>
<dbReference type="KEGG" id="acan:ACA1_261370"/>
<evidence type="ECO:0000256" key="1">
    <source>
        <dbReference type="ARBA" id="ARBA00022737"/>
    </source>
</evidence>
<feature type="repeat" description="RCC1" evidence="2">
    <location>
        <begin position="894"/>
        <end position="947"/>
    </location>
</feature>
<feature type="repeat" description="RCC1" evidence="2">
    <location>
        <begin position="1000"/>
        <end position="1049"/>
    </location>
</feature>
<dbReference type="GeneID" id="14911999"/>
<feature type="compositionally biased region" description="Low complexity" evidence="3">
    <location>
        <begin position="45"/>
        <end position="65"/>
    </location>
</feature>
<dbReference type="InterPro" id="IPR051210">
    <property type="entry name" value="Ub_ligase/GEF_domain"/>
</dbReference>
<dbReference type="PANTHER" id="PTHR22870">
    <property type="entry name" value="REGULATOR OF CHROMOSOME CONDENSATION"/>
    <property type="match status" value="1"/>
</dbReference>
<dbReference type="InterPro" id="IPR009091">
    <property type="entry name" value="RCC1/BLIP-II"/>
</dbReference>
<feature type="repeat" description="RCC1" evidence="2">
    <location>
        <begin position="948"/>
        <end position="999"/>
    </location>
</feature>
<dbReference type="Gene3D" id="2.130.10.30">
    <property type="entry name" value="Regulator of chromosome condensation 1/beta-lactamase-inhibitor protein II"/>
    <property type="match status" value="3"/>
</dbReference>
<dbReference type="EMBL" id="KB008148">
    <property type="protein sequence ID" value="ELR11717.1"/>
    <property type="molecule type" value="Genomic_DNA"/>
</dbReference>
<accession>L8GFF1</accession>
<evidence type="ECO:0000313" key="4">
    <source>
        <dbReference type="EMBL" id="ELR11717.1"/>
    </source>
</evidence>
<evidence type="ECO:0000256" key="3">
    <source>
        <dbReference type="SAM" id="MobiDB-lite"/>
    </source>
</evidence>
<dbReference type="SUPFAM" id="SSF50985">
    <property type="entry name" value="RCC1/BLIP-II"/>
    <property type="match status" value="1"/>
</dbReference>
<keyword evidence="5" id="KW-1185">Reference proteome</keyword>
<feature type="repeat" description="RCC1" evidence="2">
    <location>
        <begin position="1050"/>
        <end position="1103"/>
    </location>
</feature>
<dbReference type="Proteomes" id="UP000011083">
    <property type="component" value="Unassembled WGS sequence"/>
</dbReference>
<keyword evidence="1" id="KW-0677">Repeat</keyword>
<dbReference type="STRING" id="1257118.L8GFF1"/>
<dbReference type="PROSITE" id="PS50012">
    <property type="entry name" value="RCC1_3"/>
    <property type="match status" value="5"/>
</dbReference>
<feature type="region of interest" description="Disordered" evidence="3">
    <location>
        <begin position="167"/>
        <end position="198"/>
    </location>
</feature>
<name>L8GFF1_ACACF</name>
<feature type="region of interest" description="Disordered" evidence="3">
    <location>
        <begin position="837"/>
        <end position="862"/>
    </location>
</feature>
<sequence length="1563" mass="171309">MSRLAAGAALGGSLSSMGSLPGVQGYPLFKIKRLLSVRGGGHQPSLSTSNSSLHSSTSSVSSSPSMSLSTSLESDWVGLSTSPPVTIRLVAAAGVKNYSLMALACSNDFLVFRYVDEGGVPIVRSNEAGGGDGLQPTAQLLCCVTGDSTVVLIPVYFLMRRRAEANPASLQREKEADKQSAARKMSGGGKKDDGKPTSTWSLNYFPSLMNYAQGNLASPKMKTDKAYAPPTTALGALDDVTLITCCTKLKPPGVSQCLWWNTSEGRDYGLIATAAGKVHFVDFIQQKEVYTLSLPNAVIDSLDIVVTDSYKYLLIQTRKGVCLKLLLEYRTPGEGRYESIISTPKSKANEPLSTQFIPVPLQQFPYQDNVSLGVQKTWQGCLVGAYHPLTHTYEVFGPDLGKFALFVYQLPSPPTQILLTERLTFVVSKGTRSGNASVCATHFWESTGFYKHHKDSVMQEFNLGPGQNILGVFRTNNSATLLRRSPQNPSTALEGFYMWTSDAVYQCVAEQTPENIFYSLIGKGLEKSEAESFGKTMALDMLTLYETAADKYFELGKYQRAFELYQLSNVEMQKLIQKFGGINRMDIVLTHLRDQLDSPQALSAGDKKSLSSTLLQSYLQCFLEAPQHSNQALESDFRLFLRENEDYDPKTALELLHSHGLMQDFFIVARARRMGAYALRLLASTGSLHIEPKLIPLVREGGMSGDLKACEGGILVRCLPPKLQMKLILDDVSNIPFYFRRIEPILPLLDENMLLEVARIFDPLGDVAPKIYSAVARSDHDQTSWGKFTMAGSLELTDAHNPNAEVLPEWAKGPEDFIELFLTTLLMLNHRRKRNEAHLPPKVEKRNLGPESEQDDGVSSGGKLNVPFGGLVSMRQVVNVSCGWNHCAALTENGHVYTWGRNGSGELGHGDKSGVPQLHPKQVIFFKSKCVKEVVCGGEHTLARTESGSVYGWGNGRIGQLGLGDRTLHWLPVPIKTLRKMHVTQLAAGYAHTIVVLKSGEVMVFGGGEVGQLGTGMRKDLLVPTKLQAMPSIVQAACGYCHTALLTEAGEVYTCGSAMSGQLGHADNLQNDRLAPKMVEGLNGKRIRFIACGSFHTIAITDLDNVYTWGGVQGTDSDGAMRQERKAAILKRVTPSIVKGLMGKRISLVSCGHAHSVATTMDGEVYVWSSTGSLQPPLLLRGSGLSTASGTTEAPLLVSAIPDGQDAKSKPVVKHAAAGEEFTLVVTENGLLYSWGSGAFGQLGLGDQGDRAEIVQVAKSEESRRRSVRLTYGQNVLENTLRSHWEQFNSSTILTKCAHYQNWVAAAVVYEMLNSWSESIDCELRAIRAQAEHHRAHFTFEEARGHEMDSVFGVLKAIFAQKSETRKSKLLMQVLWYWHERGLEVGPLEGFLLANLGVAGKALAWIMQEAHTGAELPFAGLPFQRTFYETITRLRITRLQELRGSTSQAGAGDQQLSEESLWQQITATITTNWDKRSKITIPSTSLPALPAGRNVDDQELLVFSCDKNHIWTRQVFFETILPKFKTLIASLPVDLSITAQFLLAEYHLNAHAGAATSIRPWVE</sequence>
<dbReference type="InterPro" id="IPR000408">
    <property type="entry name" value="Reg_chr_condens"/>
</dbReference>
<organism evidence="4 5">
    <name type="scientific">Acanthamoeba castellanii (strain ATCC 30010 / Neff)</name>
    <dbReference type="NCBI Taxonomy" id="1257118"/>
    <lineage>
        <taxon>Eukaryota</taxon>
        <taxon>Amoebozoa</taxon>
        <taxon>Discosea</taxon>
        <taxon>Longamoebia</taxon>
        <taxon>Centramoebida</taxon>
        <taxon>Acanthamoebidae</taxon>
        <taxon>Acanthamoeba</taxon>
    </lineage>
</organism>
<protein>
    <submittedName>
        <fullName evidence="4">Regulator of chromosome condensation (RCC1) repeat domain containing protein</fullName>
    </submittedName>
</protein>
<dbReference type="VEuPathDB" id="AmoebaDB:ACA1_261370"/>
<proteinExistence type="predicted"/>
<reference evidence="4 5" key="1">
    <citation type="journal article" date="2013" name="Genome Biol.">
        <title>Genome of Acanthamoeba castellanii highlights extensive lateral gene transfer and early evolution of tyrosine kinase signaling.</title>
        <authorList>
            <person name="Clarke M."/>
            <person name="Lohan A.J."/>
            <person name="Liu B."/>
            <person name="Lagkouvardos I."/>
            <person name="Roy S."/>
            <person name="Zafar N."/>
            <person name="Bertelli C."/>
            <person name="Schilde C."/>
            <person name="Kianianmomeni A."/>
            <person name="Burglin T.R."/>
            <person name="Frech C."/>
            <person name="Turcotte B."/>
            <person name="Kopec K.O."/>
            <person name="Synnott J.M."/>
            <person name="Choo C."/>
            <person name="Paponov I."/>
            <person name="Finkler A."/>
            <person name="Soon Heng Tan C."/>
            <person name="Hutchins A.P."/>
            <person name="Weinmeier T."/>
            <person name="Rattei T."/>
            <person name="Chu J.S."/>
            <person name="Gimenez G."/>
            <person name="Irimia M."/>
            <person name="Rigden D.J."/>
            <person name="Fitzpatrick D.A."/>
            <person name="Lorenzo-Morales J."/>
            <person name="Bateman A."/>
            <person name="Chiu C.H."/>
            <person name="Tang P."/>
            <person name="Hegemann P."/>
            <person name="Fromm H."/>
            <person name="Raoult D."/>
            <person name="Greub G."/>
            <person name="Miranda-Saavedra D."/>
            <person name="Chen N."/>
            <person name="Nash P."/>
            <person name="Ginger M.L."/>
            <person name="Horn M."/>
            <person name="Schaap P."/>
            <person name="Caler L."/>
            <person name="Loftus B."/>
        </authorList>
    </citation>
    <scope>NUCLEOTIDE SEQUENCE [LARGE SCALE GENOMIC DNA]</scope>
    <source>
        <strain evidence="4 5">Neff</strain>
    </source>
</reference>
<evidence type="ECO:0000256" key="2">
    <source>
        <dbReference type="PROSITE-ProRule" id="PRU00235"/>
    </source>
</evidence>
<feature type="repeat" description="RCC1" evidence="2">
    <location>
        <begin position="1104"/>
        <end position="1162"/>
    </location>
</feature>
<dbReference type="OMA" id="MIFTCGH"/>
<gene>
    <name evidence="4" type="ORF">ACA1_261370</name>
</gene>
<feature type="compositionally biased region" description="Basic and acidic residues" evidence="3">
    <location>
        <begin position="837"/>
        <end position="848"/>
    </location>
</feature>
<dbReference type="PRINTS" id="PR00633">
    <property type="entry name" value="RCCNDNSATION"/>
</dbReference>
<dbReference type="PROSITE" id="PS00626">
    <property type="entry name" value="RCC1_2"/>
    <property type="match status" value="2"/>
</dbReference>
<dbReference type="Pfam" id="PF13540">
    <property type="entry name" value="RCC1_2"/>
    <property type="match status" value="1"/>
</dbReference>
<feature type="region of interest" description="Disordered" evidence="3">
    <location>
        <begin position="42"/>
        <end position="65"/>
    </location>
</feature>
<dbReference type="OrthoDB" id="16281at2759"/>
<evidence type="ECO:0000313" key="5">
    <source>
        <dbReference type="Proteomes" id="UP000011083"/>
    </source>
</evidence>
<dbReference type="PANTHER" id="PTHR22870:SF360">
    <property type="entry name" value="ULTRAVIOLET-B RECEPTOR UVR8"/>
    <property type="match status" value="1"/>
</dbReference>
<dbReference type="Pfam" id="PF00415">
    <property type="entry name" value="RCC1"/>
    <property type="match status" value="4"/>
</dbReference>
<dbReference type="RefSeq" id="XP_004333730.1">
    <property type="nucleotide sequence ID" value="XM_004333682.1"/>
</dbReference>